<gene>
    <name evidence="1" type="ORF">OUZ56_005677</name>
</gene>
<dbReference type="Proteomes" id="UP001234178">
    <property type="component" value="Unassembled WGS sequence"/>
</dbReference>
<evidence type="ECO:0000313" key="1">
    <source>
        <dbReference type="EMBL" id="KAK4003928.1"/>
    </source>
</evidence>
<dbReference type="EMBL" id="JAOYFB010000001">
    <property type="protein sequence ID" value="KAK4003928.1"/>
    <property type="molecule type" value="Genomic_DNA"/>
</dbReference>
<keyword evidence="2" id="KW-1185">Reference proteome</keyword>
<protein>
    <submittedName>
        <fullName evidence="1">Uncharacterized protein</fullName>
    </submittedName>
</protein>
<sequence>MAVMLIPSSSVSSTFLRMTRTLTSQIYWYEIDLKIVCQTHGKENEGENEGRHPLVSTPFM</sequence>
<comment type="caution">
    <text evidence="1">The sequence shown here is derived from an EMBL/GenBank/DDBJ whole genome shotgun (WGS) entry which is preliminary data.</text>
</comment>
<reference evidence="1 2" key="1">
    <citation type="journal article" date="2023" name="Nucleic Acids Res.">
        <title>The hologenome of Daphnia magna reveals possible DNA methylation and microbiome-mediated evolution of the host genome.</title>
        <authorList>
            <person name="Chaturvedi A."/>
            <person name="Li X."/>
            <person name="Dhandapani V."/>
            <person name="Marshall H."/>
            <person name="Kissane S."/>
            <person name="Cuenca-Cambronero M."/>
            <person name="Asole G."/>
            <person name="Calvet F."/>
            <person name="Ruiz-Romero M."/>
            <person name="Marangio P."/>
            <person name="Guigo R."/>
            <person name="Rago D."/>
            <person name="Mirbahai L."/>
            <person name="Eastwood N."/>
            <person name="Colbourne J.K."/>
            <person name="Zhou J."/>
            <person name="Mallon E."/>
            <person name="Orsini L."/>
        </authorList>
    </citation>
    <scope>NUCLEOTIDE SEQUENCE [LARGE SCALE GENOMIC DNA]</scope>
    <source>
        <strain evidence="1">LRV0_1</strain>
    </source>
</reference>
<name>A0ABQ9YTG3_9CRUS</name>
<organism evidence="1 2">
    <name type="scientific">Daphnia magna</name>
    <dbReference type="NCBI Taxonomy" id="35525"/>
    <lineage>
        <taxon>Eukaryota</taxon>
        <taxon>Metazoa</taxon>
        <taxon>Ecdysozoa</taxon>
        <taxon>Arthropoda</taxon>
        <taxon>Crustacea</taxon>
        <taxon>Branchiopoda</taxon>
        <taxon>Diplostraca</taxon>
        <taxon>Cladocera</taxon>
        <taxon>Anomopoda</taxon>
        <taxon>Daphniidae</taxon>
        <taxon>Daphnia</taxon>
    </lineage>
</organism>
<evidence type="ECO:0000313" key="2">
    <source>
        <dbReference type="Proteomes" id="UP001234178"/>
    </source>
</evidence>
<proteinExistence type="predicted"/>
<accession>A0ABQ9YTG3</accession>